<evidence type="ECO:0000313" key="1">
    <source>
        <dbReference type="EMBL" id="RKH06384.1"/>
    </source>
</evidence>
<keyword evidence="2" id="KW-1185">Reference proteome</keyword>
<comment type="caution">
    <text evidence="1">The sequence shown here is derived from an EMBL/GenBank/DDBJ whole genome shotgun (WGS) entry which is preliminary data.</text>
</comment>
<name>A0A3A8KWI9_9BACT</name>
<protein>
    <submittedName>
        <fullName evidence="1">Uncharacterized protein</fullName>
    </submittedName>
</protein>
<dbReference type="Proteomes" id="UP000268313">
    <property type="component" value="Unassembled WGS sequence"/>
</dbReference>
<evidence type="ECO:0000313" key="2">
    <source>
        <dbReference type="Proteomes" id="UP000268313"/>
    </source>
</evidence>
<proteinExistence type="predicted"/>
<gene>
    <name evidence="1" type="ORF">D7X32_05500</name>
</gene>
<sequence length="189" mass="19470">MLVRQGRVHLEGMRNPIPRIDAKWALLLGAFLLLGTSARAESTLITCPLGTEATHYSPGITNTPQQVTVTADAVLGPCVSLTPGIVSAKVHTTVKAPLSCSLNLGVPSQLDITWSDGTKSVASGQTLVNVKATGQLVLVLTGNITGGRFKGAAIERTLTLLQTDLLACSTPQGVTDVAGEAMLTVVGGS</sequence>
<organism evidence="1 2">
    <name type="scientific">Corallococcus carmarthensis</name>
    <dbReference type="NCBI Taxonomy" id="2316728"/>
    <lineage>
        <taxon>Bacteria</taxon>
        <taxon>Pseudomonadati</taxon>
        <taxon>Myxococcota</taxon>
        <taxon>Myxococcia</taxon>
        <taxon>Myxococcales</taxon>
        <taxon>Cystobacterineae</taxon>
        <taxon>Myxococcaceae</taxon>
        <taxon>Corallococcus</taxon>
    </lineage>
</organism>
<accession>A0A3A8KWI9</accession>
<dbReference type="AlphaFoldDB" id="A0A3A8KWI9"/>
<dbReference type="EMBL" id="RAWE01000011">
    <property type="protein sequence ID" value="RKH06384.1"/>
    <property type="molecule type" value="Genomic_DNA"/>
</dbReference>
<reference evidence="2" key="1">
    <citation type="submission" date="2018-09" db="EMBL/GenBank/DDBJ databases">
        <authorList>
            <person name="Livingstone P.G."/>
            <person name="Whitworth D.E."/>
        </authorList>
    </citation>
    <scope>NUCLEOTIDE SEQUENCE [LARGE SCALE GENOMIC DNA]</scope>
    <source>
        <strain evidence="2">CA043D</strain>
    </source>
</reference>